<organism evidence="1 2">
    <name type="scientific">Salinarimonas ramus</name>
    <dbReference type="NCBI Taxonomy" id="690164"/>
    <lineage>
        <taxon>Bacteria</taxon>
        <taxon>Pseudomonadati</taxon>
        <taxon>Pseudomonadota</taxon>
        <taxon>Alphaproteobacteria</taxon>
        <taxon>Hyphomicrobiales</taxon>
        <taxon>Salinarimonadaceae</taxon>
        <taxon>Salinarimonas</taxon>
    </lineage>
</organism>
<evidence type="ECO:0008006" key="3">
    <source>
        <dbReference type="Google" id="ProtNLM"/>
    </source>
</evidence>
<name>A0A917V8D4_9HYPH</name>
<evidence type="ECO:0000313" key="1">
    <source>
        <dbReference type="EMBL" id="GGK48675.1"/>
    </source>
</evidence>
<dbReference type="AlphaFoldDB" id="A0A917V8D4"/>
<dbReference type="InterPro" id="IPR032710">
    <property type="entry name" value="NTF2-like_dom_sf"/>
</dbReference>
<protein>
    <recommendedName>
        <fullName evidence="3">DUF4440 domain-containing protein</fullName>
    </recommendedName>
</protein>
<sequence length="142" mass="15297">MIAQDMDVKALSAAAARDVVVLHRVFEAWLSGHAPNCPESFKPIEEALGPGFSMVIPDGTLVPRDAVIARLAASHGVRGSDFRILVEEVTPVATTETLAAVRYIERQSGSVKSDARRSLALLVPAPTETGVAWRFVQETWCA</sequence>
<comment type="caution">
    <text evidence="1">The sequence shown here is derived from an EMBL/GenBank/DDBJ whole genome shotgun (WGS) entry which is preliminary data.</text>
</comment>
<keyword evidence="2" id="KW-1185">Reference proteome</keyword>
<dbReference type="SUPFAM" id="SSF54427">
    <property type="entry name" value="NTF2-like"/>
    <property type="match status" value="1"/>
</dbReference>
<dbReference type="Proteomes" id="UP000600449">
    <property type="component" value="Unassembled WGS sequence"/>
</dbReference>
<reference evidence="1 2" key="1">
    <citation type="journal article" date="2014" name="Int. J. Syst. Evol. Microbiol.">
        <title>Complete genome sequence of Corynebacterium casei LMG S-19264T (=DSM 44701T), isolated from a smear-ripened cheese.</title>
        <authorList>
            <consortium name="US DOE Joint Genome Institute (JGI-PGF)"/>
            <person name="Walter F."/>
            <person name="Albersmeier A."/>
            <person name="Kalinowski J."/>
            <person name="Ruckert C."/>
        </authorList>
    </citation>
    <scope>NUCLEOTIDE SEQUENCE [LARGE SCALE GENOMIC DNA]</scope>
    <source>
        <strain evidence="1 2">CGMCC 1.9161</strain>
    </source>
</reference>
<evidence type="ECO:0000313" key="2">
    <source>
        <dbReference type="Proteomes" id="UP000600449"/>
    </source>
</evidence>
<dbReference type="Gene3D" id="3.10.450.50">
    <property type="match status" value="1"/>
</dbReference>
<proteinExistence type="predicted"/>
<dbReference type="RefSeq" id="WP_188914989.1">
    <property type="nucleotide sequence ID" value="NZ_BMMF01000013.1"/>
</dbReference>
<dbReference type="EMBL" id="BMMF01000013">
    <property type="protein sequence ID" value="GGK48675.1"/>
    <property type="molecule type" value="Genomic_DNA"/>
</dbReference>
<gene>
    <name evidence="1" type="ORF">GCM10011322_39620</name>
</gene>
<accession>A0A917V8D4</accession>